<accession>A0ABV3BLS8</accession>
<evidence type="ECO:0000313" key="2">
    <source>
        <dbReference type="Proteomes" id="UP001551176"/>
    </source>
</evidence>
<reference evidence="1 2" key="1">
    <citation type="submission" date="2024-06" db="EMBL/GenBank/DDBJ databases">
        <title>The Natural Products Discovery Center: Release of the First 8490 Sequenced Strains for Exploring Actinobacteria Biosynthetic Diversity.</title>
        <authorList>
            <person name="Kalkreuter E."/>
            <person name="Kautsar S.A."/>
            <person name="Yang D."/>
            <person name="Bader C.D."/>
            <person name="Teijaro C.N."/>
            <person name="Fluegel L."/>
            <person name="Davis C.M."/>
            <person name="Simpson J.R."/>
            <person name="Lauterbach L."/>
            <person name="Steele A.D."/>
            <person name="Gui C."/>
            <person name="Meng S."/>
            <person name="Li G."/>
            <person name="Viehrig K."/>
            <person name="Ye F."/>
            <person name="Su P."/>
            <person name="Kiefer A.F."/>
            <person name="Nichols A."/>
            <person name="Cepeda A.J."/>
            <person name="Yan W."/>
            <person name="Fan B."/>
            <person name="Jiang Y."/>
            <person name="Adhikari A."/>
            <person name="Zheng C.-J."/>
            <person name="Schuster L."/>
            <person name="Cowan T.M."/>
            <person name="Smanski M.J."/>
            <person name="Chevrette M.G."/>
            <person name="De Carvalho L.P.S."/>
            <person name="Shen B."/>
        </authorList>
    </citation>
    <scope>NUCLEOTIDE SEQUENCE [LARGE SCALE GENOMIC DNA]</scope>
    <source>
        <strain evidence="1 2">NPDC046838</strain>
    </source>
</reference>
<proteinExistence type="predicted"/>
<name>A0ABV3BLS8_9ACTN</name>
<dbReference type="Pfam" id="PF06353">
    <property type="entry name" value="DUF1062"/>
    <property type="match status" value="1"/>
</dbReference>
<sequence>MLNNWVVMPTCLPLVLRRCHACASERFRADGKFRVNANHKLIDAWLLALCTVCGETTKLTVLERKNVRSVRPELLDRMHANDPSLAAELLQDPVLRRRNRIAVDWDGAWRLDTGGSGPDHLDALDALDAIDVPDVIDVSVRFAARIPVRPVRLIAEGCGLSRAGVERLIEEGKAVSAIRLNGKVSGDFTFMLKR</sequence>
<dbReference type="RefSeq" id="WP_359348547.1">
    <property type="nucleotide sequence ID" value="NZ_JBEYXV010000007.1"/>
</dbReference>
<dbReference type="Proteomes" id="UP001551176">
    <property type="component" value="Unassembled WGS sequence"/>
</dbReference>
<dbReference type="InterPro" id="IPR009412">
    <property type="entry name" value="DUF1062"/>
</dbReference>
<gene>
    <name evidence="1" type="ORF">ABZ921_15135</name>
</gene>
<keyword evidence="2" id="KW-1185">Reference proteome</keyword>
<dbReference type="EMBL" id="JBEYXV010000007">
    <property type="protein sequence ID" value="MEU6821964.1"/>
    <property type="molecule type" value="Genomic_DNA"/>
</dbReference>
<comment type="caution">
    <text evidence="1">The sequence shown here is derived from an EMBL/GenBank/DDBJ whole genome shotgun (WGS) entry which is preliminary data.</text>
</comment>
<evidence type="ECO:0000313" key="1">
    <source>
        <dbReference type="EMBL" id="MEU6821964.1"/>
    </source>
</evidence>
<organism evidence="1 2">
    <name type="scientific">Streptomyces atriruber</name>
    <dbReference type="NCBI Taxonomy" id="545121"/>
    <lineage>
        <taxon>Bacteria</taxon>
        <taxon>Bacillati</taxon>
        <taxon>Actinomycetota</taxon>
        <taxon>Actinomycetes</taxon>
        <taxon>Kitasatosporales</taxon>
        <taxon>Streptomycetaceae</taxon>
        <taxon>Streptomyces</taxon>
    </lineage>
</organism>
<protein>
    <submittedName>
        <fullName evidence="1">DUF1062 domain-containing protein</fullName>
    </submittedName>
</protein>